<feature type="compositionally biased region" description="Basic and acidic residues" evidence="1">
    <location>
        <begin position="657"/>
        <end position="674"/>
    </location>
</feature>
<feature type="compositionally biased region" description="Low complexity" evidence="1">
    <location>
        <begin position="1040"/>
        <end position="1055"/>
    </location>
</feature>
<dbReference type="OMA" id="WFHEERL"/>
<feature type="region of interest" description="Disordered" evidence="1">
    <location>
        <begin position="467"/>
        <end position="498"/>
    </location>
</feature>
<feature type="compositionally biased region" description="Low complexity" evidence="1">
    <location>
        <begin position="890"/>
        <end position="906"/>
    </location>
</feature>
<name>A0A0N0VHK8_LEPPY</name>
<accession>A0A0N0VHK8</accession>
<feature type="region of interest" description="Disordered" evidence="1">
    <location>
        <begin position="1"/>
        <end position="37"/>
    </location>
</feature>
<feature type="compositionally biased region" description="Basic and acidic residues" evidence="1">
    <location>
        <begin position="309"/>
        <end position="324"/>
    </location>
</feature>
<evidence type="ECO:0000313" key="2">
    <source>
        <dbReference type="EMBL" id="KPA85398.1"/>
    </source>
</evidence>
<dbReference type="GeneID" id="26902005"/>
<feature type="compositionally biased region" description="Low complexity" evidence="1">
    <location>
        <begin position="1113"/>
        <end position="1129"/>
    </location>
</feature>
<feature type="region of interest" description="Disordered" evidence="1">
    <location>
        <begin position="73"/>
        <end position="103"/>
    </location>
</feature>
<gene>
    <name evidence="2" type="ORF">ABB37_01710</name>
</gene>
<feature type="compositionally biased region" description="Low complexity" evidence="1">
    <location>
        <begin position="716"/>
        <end position="725"/>
    </location>
</feature>
<feature type="compositionally biased region" description="Polar residues" evidence="1">
    <location>
        <begin position="992"/>
        <end position="1006"/>
    </location>
</feature>
<reference evidence="2 3" key="1">
    <citation type="submission" date="2015-07" db="EMBL/GenBank/DDBJ databases">
        <title>High-quality genome of monoxenous trypanosomatid Leptomonas pyrrhocoris.</title>
        <authorList>
            <person name="Flegontov P."/>
            <person name="Butenko A."/>
            <person name="Firsov S."/>
            <person name="Vlcek C."/>
            <person name="Logacheva M.D."/>
            <person name="Field M."/>
            <person name="Filatov D."/>
            <person name="Flegontova O."/>
            <person name="Gerasimov E."/>
            <person name="Jackson A.P."/>
            <person name="Kelly S."/>
            <person name="Opperdoes F."/>
            <person name="O'Reilly A."/>
            <person name="Votypka J."/>
            <person name="Yurchenko V."/>
            <person name="Lukes J."/>
        </authorList>
    </citation>
    <scope>NUCLEOTIDE SEQUENCE [LARGE SCALE GENOMIC DNA]</scope>
    <source>
        <strain evidence="2">H10</strain>
    </source>
</reference>
<dbReference type="OrthoDB" id="249624at2759"/>
<feature type="compositionally biased region" description="Polar residues" evidence="1">
    <location>
        <begin position="610"/>
        <end position="625"/>
    </location>
</feature>
<feature type="compositionally biased region" description="Low complexity" evidence="1">
    <location>
        <begin position="949"/>
        <end position="966"/>
    </location>
</feature>
<feature type="compositionally biased region" description="Low complexity" evidence="1">
    <location>
        <begin position="1210"/>
        <end position="1257"/>
    </location>
</feature>
<feature type="region of interest" description="Disordered" evidence="1">
    <location>
        <begin position="288"/>
        <end position="331"/>
    </location>
</feature>
<evidence type="ECO:0000256" key="1">
    <source>
        <dbReference type="SAM" id="MobiDB-lite"/>
    </source>
</evidence>
<feature type="compositionally biased region" description="Basic and acidic residues" evidence="1">
    <location>
        <begin position="1007"/>
        <end position="1025"/>
    </location>
</feature>
<feature type="compositionally biased region" description="Basic and acidic residues" evidence="1">
    <location>
        <begin position="74"/>
        <end position="103"/>
    </location>
</feature>
<feature type="compositionally biased region" description="Polar residues" evidence="1">
    <location>
        <begin position="1136"/>
        <end position="1149"/>
    </location>
</feature>
<keyword evidence="3" id="KW-1185">Reference proteome</keyword>
<evidence type="ECO:0000313" key="3">
    <source>
        <dbReference type="Proteomes" id="UP000037923"/>
    </source>
</evidence>
<feature type="compositionally biased region" description="Low complexity" evidence="1">
    <location>
        <begin position="476"/>
        <end position="491"/>
    </location>
</feature>
<feature type="compositionally biased region" description="Low complexity" evidence="1">
    <location>
        <begin position="841"/>
        <end position="864"/>
    </location>
</feature>
<feature type="compositionally biased region" description="Low complexity" evidence="1">
    <location>
        <begin position="740"/>
        <end position="803"/>
    </location>
</feature>
<organism evidence="2 3">
    <name type="scientific">Leptomonas pyrrhocoris</name>
    <name type="common">Firebug parasite</name>
    <dbReference type="NCBI Taxonomy" id="157538"/>
    <lineage>
        <taxon>Eukaryota</taxon>
        <taxon>Discoba</taxon>
        <taxon>Euglenozoa</taxon>
        <taxon>Kinetoplastea</taxon>
        <taxon>Metakinetoplastina</taxon>
        <taxon>Trypanosomatida</taxon>
        <taxon>Trypanosomatidae</taxon>
        <taxon>Leishmaniinae</taxon>
        <taxon>Leptomonas</taxon>
    </lineage>
</organism>
<dbReference type="RefSeq" id="XP_015663837.1">
    <property type="nucleotide sequence ID" value="XM_015798317.1"/>
</dbReference>
<dbReference type="VEuPathDB" id="TriTrypDB:LpyrH10_02_6840"/>
<feature type="compositionally biased region" description="Basic and acidic residues" evidence="1">
    <location>
        <begin position="533"/>
        <end position="556"/>
    </location>
</feature>
<protein>
    <submittedName>
        <fullName evidence="2">PPG-like protein</fullName>
    </submittedName>
</protein>
<feature type="compositionally biased region" description="Low complexity" evidence="1">
    <location>
        <begin position="1077"/>
        <end position="1091"/>
    </location>
</feature>
<comment type="caution">
    <text evidence="2">The sequence shown here is derived from an EMBL/GenBank/DDBJ whole genome shotgun (WGS) entry which is preliminary data.</text>
</comment>
<dbReference type="Proteomes" id="UP000037923">
    <property type="component" value="Unassembled WGS sequence"/>
</dbReference>
<sequence>MSTFLPSPTHPSRGKRENGQSASSDVNHRRRSDAMYDSETKEMLLVIETQNDLKQNAWRGEARRCSIGVSYDNDATRHSVNDSPKHHHGSHDGRRRDEDPEQTARKFEGWLAEVEQRQGQISTVNQTDLCLWFHEERLAAKTPFAAVVPCPASLRTDKARQRVVQAINAFAFPTFYVQTLPMGAKLSEVSQAFVRTPAHLPEATRYSSSDEKGKYAYATVPCHNGADAMDLMGRYVPLQDAVRDVPCLLLNDFCPLTPLCLRCLVVAGRCVAAEVVCDEAFTPLFGIRPNNTEEGHNGDGDGEGYTTAGERRRASAAARRREASASELGDDADGDYRTASDVIAFGLKRFVEETLGASLAARSYTALIAAEVKGFDPRVLGPRESDPPFWPVMTNEPLQQKPSPFNEAGLRFYVLSFDYADPCAFETFSAQELHAVGDYVVGREGEGIYLPPILRFVDGHEDERAAAQPLPTWSESSSVKSSLAASDASSRVLRDDDRKGTRPIALSASTLSASKDKSSFVSSLQSHKPAASTKDRLNRPPTSHPDRDGASSRPDKPSSSLKATPIVPKSRRADTSSKNGSTIGGSVVIPAVDDDTSSNNSHDTRSSNRLPSRTSSFNRPASVVSNGHKRNNTNNGATAPHVDPAVKSHTTTTSSSHKHEPSHTTDADGTERAPSEASSRPGRGDNASMDHSETASTVSTHSSRRLPERRLSAFATSSVTGSRRSSVGHDQDFLTETESVRSSLPPRRRSSVVASAAVPRPSPTAAGAAQASVVKSAAAPSIASDAASPYPRSSQQGQSQLGSTGRSADDKGRPMPRLPSPMRPEDIPVVESPNFGPSHFSAAASTASSAAPSTRSSRTRASGAELDADVVAGSRIGHPSSTRPTEKESPTPTSKPQSPSASAAPSVEMPSTRSRHSGHPDDPTDNARIAEPEKAAKSTTASMAESALTRSSKSASIRTKSSAAPSPQAPPQEPEALQYDAREEAEEGSQMPRRSSACNEDNASTRSDARGSKRRDAPATQKEDNPLINSPPATPAFNESKSPAPSATASSAQAPPEDEERQSEGPSVADSPSNQPRVGAARGSDRASSARPVADSERSGPSAPPSNTPQAPSQQSSVRSKTSSASSAVDDAGVETSDSAFDRSLSSAAPAQGSEEGSVVPDAMEFLNGSGEEPPAVDTTALASTPLQSEHDAEQQQQPSPPPSSEEGESPTSAFEGSETSSSSEQRSAPTKAATPASAGEEVSAPSPTAANASPTTDVSTEDRDAALRKARLHAIAALITARAAYEEVQRVTAMYKQE</sequence>
<dbReference type="EMBL" id="LGTL01000002">
    <property type="protein sequence ID" value="KPA85398.1"/>
    <property type="molecule type" value="Genomic_DNA"/>
</dbReference>
<proteinExistence type="predicted"/>
<feature type="region of interest" description="Disordered" evidence="1">
    <location>
        <begin position="517"/>
        <end position="1265"/>
    </location>
</feature>